<dbReference type="Proteomes" id="UP000183050">
    <property type="component" value="Chromosome"/>
</dbReference>
<dbReference type="RefSeq" id="WP_072637516.1">
    <property type="nucleotide sequence ID" value="NZ_CP018228.1"/>
</dbReference>
<proteinExistence type="predicted"/>
<organism evidence="1 2">
    <name type="scientific">Rhizobium leguminosarum</name>
    <dbReference type="NCBI Taxonomy" id="384"/>
    <lineage>
        <taxon>Bacteria</taxon>
        <taxon>Pseudomonadati</taxon>
        <taxon>Pseudomonadota</taxon>
        <taxon>Alphaproteobacteria</taxon>
        <taxon>Hyphomicrobiales</taxon>
        <taxon>Rhizobiaceae</taxon>
        <taxon>Rhizobium/Agrobacterium group</taxon>
        <taxon>Rhizobium</taxon>
    </lineage>
</organism>
<dbReference type="AlphaFoldDB" id="A0A1L3Z4H5"/>
<protein>
    <recommendedName>
        <fullName evidence="3">DUF2971 domain-containing protein</fullName>
    </recommendedName>
</protein>
<evidence type="ECO:0000313" key="2">
    <source>
        <dbReference type="Proteomes" id="UP000183050"/>
    </source>
</evidence>
<evidence type="ECO:0000313" key="1">
    <source>
        <dbReference type="EMBL" id="API50575.1"/>
    </source>
</evidence>
<accession>A0A1L3Z4H5</accession>
<evidence type="ECO:0008006" key="3">
    <source>
        <dbReference type="Google" id="ProtNLM"/>
    </source>
</evidence>
<gene>
    <name evidence="1" type="ORF">BMW22_02045</name>
</gene>
<name>A0A1L3Z4H5_RHILE</name>
<sequence>MDDSNDLFSGMPLSPRQQTIPASYPKSVSHYCDLEAFRSIVTRGLLWASNINFLNDKQEMQHGLKIARDVMQELLRAQPNMTDTQVKRSMWTVSDVPDVYVCCFCENPDLLSQWRGYGAGKQIVSIQFDTGDLVGLGLIDDMVLGQIYYGKEAALTLLRDLLSKPDIVQSIVRNRNVATEREQRETIVQWSPRFKDEGFAEEREWRFVSKGKPTNVQYRVRDNVLLPYIAFGPANGYPLPIRSVTIGPGKESDLTSKSVSHFIQSIPMYQGVRVLDSKIPFRT</sequence>
<dbReference type="Pfam" id="PF11185">
    <property type="entry name" value="DUF2971"/>
    <property type="match status" value="1"/>
</dbReference>
<dbReference type="InterPro" id="IPR021352">
    <property type="entry name" value="DUF2971"/>
</dbReference>
<reference evidence="1 2" key="1">
    <citation type="submission" date="2016-11" db="EMBL/GenBank/DDBJ databases">
        <title>Rhizobium leguminosarum bv. viciae strain Vaf12 isolated from Vavilovia formosa root nodules from Russia, Dagestan.</title>
        <authorList>
            <person name="Kimeklis A."/>
        </authorList>
    </citation>
    <scope>NUCLEOTIDE SEQUENCE [LARGE SCALE GENOMIC DNA]</scope>
    <source>
        <strain evidence="1 2">Vaf-108</strain>
    </source>
</reference>
<dbReference type="EMBL" id="CP018228">
    <property type="protein sequence ID" value="API50575.1"/>
    <property type="molecule type" value="Genomic_DNA"/>
</dbReference>